<evidence type="ECO:0000256" key="4">
    <source>
        <dbReference type="ARBA" id="ARBA00022692"/>
    </source>
</evidence>
<dbReference type="GO" id="GO:0005886">
    <property type="term" value="C:plasma membrane"/>
    <property type="evidence" value="ECO:0007669"/>
    <property type="project" value="TreeGrafter"/>
</dbReference>
<evidence type="ECO:0000256" key="2">
    <source>
        <dbReference type="ARBA" id="ARBA00005887"/>
    </source>
</evidence>
<evidence type="ECO:0000256" key="7">
    <source>
        <dbReference type="ARBA" id="ARBA00023177"/>
    </source>
</evidence>
<keyword evidence="11" id="KW-1185">Reference proteome</keyword>
<name>A0AAD1ZW64_9LAMI</name>
<evidence type="ECO:0000259" key="9">
    <source>
        <dbReference type="Pfam" id="PF00909"/>
    </source>
</evidence>
<dbReference type="Gene3D" id="1.10.3430.10">
    <property type="entry name" value="Ammonium transporter AmtB like domains"/>
    <property type="match status" value="1"/>
</dbReference>
<keyword evidence="3" id="KW-0813">Transport</keyword>
<evidence type="ECO:0000256" key="5">
    <source>
        <dbReference type="ARBA" id="ARBA00022989"/>
    </source>
</evidence>
<evidence type="ECO:0000256" key="8">
    <source>
        <dbReference type="SAM" id="Phobius"/>
    </source>
</evidence>
<dbReference type="AlphaFoldDB" id="A0AAD1ZW64"/>
<keyword evidence="4 8" id="KW-0812">Transmembrane</keyword>
<feature type="transmembrane region" description="Helical" evidence="8">
    <location>
        <begin position="25"/>
        <end position="45"/>
    </location>
</feature>
<comment type="similarity">
    <text evidence="2">Belongs to the ammonia transporter channel (TC 1.A.11.2) family.</text>
</comment>
<dbReference type="PANTHER" id="PTHR11730:SF6">
    <property type="entry name" value="AMMONIUM TRANSPORTER"/>
    <property type="match status" value="1"/>
</dbReference>
<dbReference type="PANTHER" id="PTHR11730">
    <property type="entry name" value="AMMONIUM TRANSPORTER"/>
    <property type="match status" value="1"/>
</dbReference>
<evidence type="ECO:0000256" key="6">
    <source>
        <dbReference type="ARBA" id="ARBA00023136"/>
    </source>
</evidence>
<feature type="domain" description="Ammonium transporter AmtB-like" evidence="9">
    <location>
        <begin position="1"/>
        <end position="60"/>
    </location>
</feature>
<dbReference type="InterPro" id="IPR029020">
    <property type="entry name" value="Ammonium/urea_transptr"/>
</dbReference>
<evidence type="ECO:0000313" key="11">
    <source>
        <dbReference type="Proteomes" id="UP000834106"/>
    </source>
</evidence>
<dbReference type="GO" id="GO:0097272">
    <property type="term" value="P:ammonium homeostasis"/>
    <property type="evidence" value="ECO:0007669"/>
    <property type="project" value="TreeGrafter"/>
</dbReference>
<dbReference type="InterPro" id="IPR024041">
    <property type="entry name" value="NH4_transpt_AmtB-like_dom"/>
</dbReference>
<evidence type="ECO:0000313" key="10">
    <source>
        <dbReference type="EMBL" id="CAI9776941.1"/>
    </source>
</evidence>
<dbReference type="GO" id="GO:0008519">
    <property type="term" value="F:ammonium channel activity"/>
    <property type="evidence" value="ECO:0007669"/>
    <property type="project" value="InterPro"/>
</dbReference>
<keyword evidence="7" id="KW-0924">Ammonia transport</keyword>
<organism evidence="10 11">
    <name type="scientific">Fraxinus pennsylvanica</name>
    <dbReference type="NCBI Taxonomy" id="56036"/>
    <lineage>
        <taxon>Eukaryota</taxon>
        <taxon>Viridiplantae</taxon>
        <taxon>Streptophyta</taxon>
        <taxon>Embryophyta</taxon>
        <taxon>Tracheophyta</taxon>
        <taxon>Spermatophyta</taxon>
        <taxon>Magnoliopsida</taxon>
        <taxon>eudicotyledons</taxon>
        <taxon>Gunneridae</taxon>
        <taxon>Pentapetalae</taxon>
        <taxon>asterids</taxon>
        <taxon>lamiids</taxon>
        <taxon>Lamiales</taxon>
        <taxon>Oleaceae</taxon>
        <taxon>Oleeae</taxon>
        <taxon>Fraxinus</taxon>
    </lineage>
</organism>
<dbReference type="Proteomes" id="UP000834106">
    <property type="component" value="Chromosome 15"/>
</dbReference>
<dbReference type="EMBL" id="OU503050">
    <property type="protein sequence ID" value="CAI9776941.1"/>
    <property type="molecule type" value="Genomic_DNA"/>
</dbReference>
<keyword evidence="5 8" id="KW-1133">Transmembrane helix</keyword>
<sequence>MQLGFAMLCSSSVRAKNTMNIMLTNILDSAAGGLFYYVFGFAFAFGSSDGKSMTGTVRVPSMSNTTPLRRALVVAEGAEVVIDENALLEWRKWRVLRVRICIVPFILRVDCGGSLDYFRSWPIRISSSYVPLRKIERESILEREGTMKPQPVDYFVEMEEQGGATVAMDVDDVEALEIFGEGPLSMEVHRLADSDFFNSFQDDFDDSDIN</sequence>
<dbReference type="SUPFAM" id="SSF111352">
    <property type="entry name" value="Ammonium transporter"/>
    <property type="match status" value="1"/>
</dbReference>
<comment type="subcellular location">
    <subcellularLocation>
        <location evidence="1">Membrane</location>
        <topology evidence="1">Multi-pass membrane protein</topology>
    </subcellularLocation>
</comment>
<evidence type="ECO:0000256" key="3">
    <source>
        <dbReference type="ARBA" id="ARBA00022448"/>
    </source>
</evidence>
<proteinExistence type="inferred from homology"/>
<keyword evidence="6 8" id="KW-0472">Membrane</keyword>
<evidence type="ECO:0000256" key="1">
    <source>
        <dbReference type="ARBA" id="ARBA00004141"/>
    </source>
</evidence>
<dbReference type="Pfam" id="PF00909">
    <property type="entry name" value="Ammonium_transp"/>
    <property type="match status" value="1"/>
</dbReference>
<accession>A0AAD1ZW64</accession>
<gene>
    <name evidence="10" type="ORF">FPE_LOCUS24371</name>
</gene>
<reference evidence="10" key="1">
    <citation type="submission" date="2023-05" db="EMBL/GenBank/DDBJ databases">
        <authorList>
            <person name="Huff M."/>
        </authorList>
    </citation>
    <scope>NUCLEOTIDE SEQUENCE</scope>
</reference>
<protein>
    <recommendedName>
        <fullName evidence="9">Ammonium transporter AmtB-like domain-containing protein</fullName>
    </recommendedName>
</protein>